<dbReference type="InterPro" id="IPR021537">
    <property type="entry name" value="HIF_alpha-like"/>
</dbReference>
<dbReference type="Proteomes" id="UP001318040">
    <property type="component" value="Chromosome 6"/>
</dbReference>
<gene>
    <name evidence="15" type="primary">EPAS1</name>
</gene>
<name>A0AAJ7WPE9_PETMA</name>
<reference evidence="15" key="1">
    <citation type="submission" date="2025-08" db="UniProtKB">
        <authorList>
            <consortium name="RefSeq"/>
        </authorList>
    </citation>
    <scope>IDENTIFICATION</scope>
    <source>
        <tissue evidence="15">Sperm</tissue>
    </source>
</reference>
<dbReference type="Pfam" id="PF08778">
    <property type="entry name" value="HIF-1a_CTAD"/>
    <property type="match status" value="1"/>
</dbReference>
<dbReference type="InterPro" id="IPR001610">
    <property type="entry name" value="PAC"/>
</dbReference>
<sequence length="849" mass="94028">MTVEKERKRATSERRKEKSRNAARCRRSKETEVFCELARELPLPQSVSASLDKASVMRFAISFLRMRKLLASDGSTEHIDSMGDIDPAFLKVLEGFFLVMNHDGDIVYLSDNVSKYLGTTHVDLVGQSIFDFTHPCDHEEIKEILSCKQGSAKKNKETPTEIDFLMRMKCTITNRGRTVNLKSASWKVLNCSGHQKVCGSSSSTQTESSHGFKDPAQTYLVLICQPIPHPAELEAPLDSHTFLSRHTLDMKFSYCDDRVVDLIGYCPEELLGKSVYEYYHALDSDNITKSHHSLFSKGQAKTGQYRMLAKHGGYVWVQTQASVIYNSRSAQPQSVVCIHYVLSGVEENTTIFSLEQTERLFKLQDTAQGAEGDEACPREAPQTVDSGRLYAMLKEEPDELAQLAPTPGDTIVPLQFNSTGCGLQNYNSAPLCDDTTRCDPDTKRTGKQAPTDSGDTQVSPFTAHQMSTRTSTPSSSETGSSCPGSPEDVYASCNDLRVELVEKLFAKSTDIQNSYTQDDYSTVDLEMVAPYIPMDGEDFQLCSLSLQEQMATPSPLQLSNASPNPLSRMYQHCCRQGSSIKLQIPSHSQQPQAASKLPDAWASQGIIVTKPAIYNDSSFYGATDQGLAAAGKCGSSWPYKSNSFSNLYDGRHFLDGEKGFKRDASVAAQMQMYQRCLGNRTQDFGPCKRSPELSNLKRKWHLDGGINFKNPYTHMVYEDAAATTLSSHPPWKRSKVWDDTSGKGVPQAKSLSFSNIRVPCDNKTSDQTGMSQLKGFKPTHLTRACPPLQQQYLSTSKPTGLASCLLGRSFEGVHLPTLTSYECEVNAPVQDIQNLLQGKDLLMALDQAT</sequence>
<dbReference type="InterPro" id="IPR013655">
    <property type="entry name" value="PAS_fold_3"/>
</dbReference>
<feature type="domain" description="PAS" evidence="12">
    <location>
        <begin position="90"/>
        <end position="145"/>
    </location>
</feature>
<dbReference type="Pfam" id="PF13426">
    <property type="entry name" value="PAS_9"/>
    <property type="match status" value="1"/>
</dbReference>
<feature type="modified residue" description="4-hydroxyproline" evidence="10">
    <location>
        <position position="530"/>
    </location>
</feature>
<evidence type="ECO:0000256" key="11">
    <source>
        <dbReference type="SAM" id="MobiDB-lite"/>
    </source>
</evidence>
<dbReference type="Pfam" id="PF08447">
    <property type="entry name" value="PAS_3"/>
    <property type="match status" value="1"/>
</dbReference>
<evidence type="ECO:0000313" key="14">
    <source>
        <dbReference type="Proteomes" id="UP001318040"/>
    </source>
</evidence>
<dbReference type="KEGG" id="pmrn:116939528"/>
<keyword evidence="8" id="KW-0539">Nucleus</keyword>
<dbReference type="RefSeq" id="XP_032803933.1">
    <property type="nucleotide sequence ID" value="XM_032948042.1"/>
</dbReference>
<comment type="subcellular location">
    <subcellularLocation>
        <location evidence="1">Nucleus</location>
    </subcellularLocation>
</comment>
<feature type="modified residue" description="4-hydroxyproline" evidence="10">
    <location>
        <position position="405"/>
    </location>
</feature>
<dbReference type="SUPFAM" id="SSF47459">
    <property type="entry name" value="HLH, helix-loop-helix DNA-binding domain"/>
    <property type="match status" value="1"/>
</dbReference>
<evidence type="ECO:0000259" key="12">
    <source>
        <dbReference type="PROSITE" id="PS50112"/>
    </source>
</evidence>
<dbReference type="Pfam" id="PF11413">
    <property type="entry name" value="HIF-1"/>
    <property type="match status" value="1"/>
</dbReference>
<dbReference type="PANTHER" id="PTHR23043:SF8">
    <property type="entry name" value="ENDOTHELIAL PAS DOMAIN-CONTAINING PROTEIN 1"/>
    <property type="match status" value="1"/>
</dbReference>
<feature type="domain" description="PAS" evidence="12">
    <location>
        <begin position="249"/>
        <end position="298"/>
    </location>
</feature>
<evidence type="ECO:0000256" key="4">
    <source>
        <dbReference type="ARBA" id="ARBA00023015"/>
    </source>
</evidence>
<evidence type="ECO:0000256" key="1">
    <source>
        <dbReference type="ARBA" id="ARBA00004123"/>
    </source>
</evidence>
<protein>
    <submittedName>
        <fullName evidence="15">Endothelial PAS domain-containing protein 1</fullName>
    </submittedName>
</protein>
<keyword evidence="3" id="KW-0832">Ubl conjugation</keyword>
<feature type="modified residue" description="(3S)-3-hydroxyasparagine" evidence="10">
    <location>
        <position position="826"/>
    </location>
</feature>
<dbReference type="Gene3D" id="3.30.450.20">
    <property type="entry name" value="PAS domain"/>
    <property type="match status" value="2"/>
</dbReference>
<dbReference type="InterPro" id="IPR036638">
    <property type="entry name" value="HLH_DNA-bd_sf"/>
</dbReference>
<feature type="compositionally biased region" description="Polar residues" evidence="11">
    <location>
        <begin position="448"/>
        <end position="466"/>
    </location>
</feature>
<keyword evidence="6" id="KW-0010">Activator</keyword>
<keyword evidence="14" id="KW-1185">Reference proteome</keyword>
<organism evidence="14 15">
    <name type="scientific">Petromyzon marinus</name>
    <name type="common">Sea lamprey</name>
    <dbReference type="NCBI Taxonomy" id="7757"/>
    <lineage>
        <taxon>Eukaryota</taxon>
        <taxon>Metazoa</taxon>
        <taxon>Chordata</taxon>
        <taxon>Craniata</taxon>
        <taxon>Vertebrata</taxon>
        <taxon>Cyclostomata</taxon>
        <taxon>Hyperoartia</taxon>
        <taxon>Petromyzontiformes</taxon>
        <taxon>Petromyzontidae</taxon>
        <taxon>Petromyzon</taxon>
    </lineage>
</organism>
<evidence type="ECO:0000313" key="15">
    <source>
        <dbReference type="RefSeq" id="XP_032803933.1"/>
    </source>
</evidence>
<evidence type="ECO:0000256" key="6">
    <source>
        <dbReference type="ARBA" id="ARBA00023159"/>
    </source>
</evidence>
<evidence type="ECO:0000256" key="8">
    <source>
        <dbReference type="ARBA" id="ARBA00023242"/>
    </source>
</evidence>
<dbReference type="AlphaFoldDB" id="A0AAJ7WPE9"/>
<evidence type="ECO:0000256" key="5">
    <source>
        <dbReference type="ARBA" id="ARBA00023125"/>
    </source>
</evidence>
<proteinExistence type="predicted"/>
<dbReference type="SMART" id="SM00086">
    <property type="entry name" value="PAC"/>
    <property type="match status" value="1"/>
</dbReference>
<accession>A0AAJ7WPE9</accession>
<dbReference type="FunFam" id="3.30.450.20:FF:000015">
    <property type="entry name" value="Hypoxia-inducible factor 1-alpha isoform 1"/>
    <property type="match status" value="1"/>
</dbReference>
<dbReference type="Pfam" id="PF23171">
    <property type="entry name" value="bHLH_HIF1A"/>
    <property type="match status" value="1"/>
</dbReference>
<dbReference type="InterPro" id="IPR014887">
    <property type="entry name" value="HIF-1_CTAD"/>
</dbReference>
<evidence type="ECO:0000259" key="13">
    <source>
        <dbReference type="PROSITE" id="PS50888"/>
    </source>
</evidence>
<feature type="compositionally biased region" description="Basic and acidic residues" evidence="11">
    <location>
        <begin position="1"/>
        <end position="20"/>
    </location>
</feature>
<dbReference type="CTD" id="2034"/>
<evidence type="ECO:0000256" key="2">
    <source>
        <dbReference type="ARBA" id="ARBA00022737"/>
    </source>
</evidence>
<feature type="region of interest" description="Disordered" evidence="11">
    <location>
        <begin position="439"/>
        <end position="486"/>
    </location>
</feature>
<dbReference type="PANTHER" id="PTHR23043">
    <property type="entry name" value="HYPOXIA-INDUCIBLE FACTOR 1 ALPHA"/>
    <property type="match status" value="1"/>
</dbReference>
<dbReference type="CDD" id="cd00130">
    <property type="entry name" value="PAS"/>
    <property type="match status" value="2"/>
</dbReference>
<keyword evidence="7" id="KW-0804">Transcription</keyword>
<dbReference type="SUPFAM" id="SSF55785">
    <property type="entry name" value="PYP-like sensor domain (PAS domain)"/>
    <property type="match status" value="2"/>
</dbReference>
<keyword evidence="9" id="KW-0379">Hydroxylation</keyword>
<dbReference type="GO" id="GO:0046983">
    <property type="term" value="F:protein dimerization activity"/>
    <property type="evidence" value="ECO:0007669"/>
    <property type="project" value="InterPro"/>
</dbReference>
<dbReference type="PROSITE" id="PS50888">
    <property type="entry name" value="BHLH"/>
    <property type="match status" value="1"/>
</dbReference>
<dbReference type="SMART" id="SM00353">
    <property type="entry name" value="HLH"/>
    <property type="match status" value="1"/>
</dbReference>
<dbReference type="FunFam" id="3.30.450.20:FF:000005">
    <property type="entry name" value="Hypoxia-inducible factor 1 subunit alpha"/>
    <property type="match status" value="1"/>
</dbReference>
<feature type="compositionally biased region" description="Low complexity" evidence="11">
    <location>
        <begin position="467"/>
        <end position="486"/>
    </location>
</feature>
<dbReference type="InterPro" id="IPR011598">
    <property type="entry name" value="bHLH_dom"/>
</dbReference>
<keyword evidence="5" id="KW-0238">DNA-binding</keyword>
<dbReference type="GO" id="GO:0005634">
    <property type="term" value="C:nucleus"/>
    <property type="evidence" value="ECO:0007669"/>
    <property type="project" value="UniProtKB-SubCell"/>
</dbReference>
<evidence type="ECO:0000256" key="9">
    <source>
        <dbReference type="ARBA" id="ARBA00023278"/>
    </source>
</evidence>
<dbReference type="NCBIfam" id="TIGR00229">
    <property type="entry name" value="sensory_box"/>
    <property type="match status" value="1"/>
</dbReference>
<dbReference type="GO" id="GO:0000977">
    <property type="term" value="F:RNA polymerase II transcription regulatory region sequence-specific DNA binding"/>
    <property type="evidence" value="ECO:0007669"/>
    <property type="project" value="TreeGrafter"/>
</dbReference>
<dbReference type="InterPro" id="IPR035965">
    <property type="entry name" value="PAS-like_dom_sf"/>
</dbReference>
<dbReference type="GO" id="GO:0000981">
    <property type="term" value="F:DNA-binding transcription factor activity, RNA polymerase II-specific"/>
    <property type="evidence" value="ECO:0007669"/>
    <property type="project" value="TreeGrafter"/>
</dbReference>
<evidence type="ECO:0000256" key="7">
    <source>
        <dbReference type="ARBA" id="ARBA00023163"/>
    </source>
</evidence>
<feature type="region of interest" description="Disordered" evidence="11">
    <location>
        <begin position="1"/>
        <end position="23"/>
    </location>
</feature>
<dbReference type="PROSITE" id="PS50112">
    <property type="entry name" value="PAS"/>
    <property type="match status" value="2"/>
</dbReference>
<evidence type="ECO:0000256" key="10">
    <source>
        <dbReference type="PIRSR" id="PIRSR621537-50"/>
    </source>
</evidence>
<dbReference type="SMART" id="SM00091">
    <property type="entry name" value="PAS"/>
    <property type="match status" value="2"/>
</dbReference>
<keyword evidence="4" id="KW-0805">Transcription regulation</keyword>
<evidence type="ECO:0000256" key="3">
    <source>
        <dbReference type="ARBA" id="ARBA00022843"/>
    </source>
</evidence>
<feature type="domain" description="BHLH" evidence="13">
    <location>
        <begin position="14"/>
        <end position="67"/>
    </location>
</feature>
<dbReference type="GO" id="GO:0071456">
    <property type="term" value="P:cellular response to hypoxia"/>
    <property type="evidence" value="ECO:0007669"/>
    <property type="project" value="TreeGrafter"/>
</dbReference>
<keyword evidence="2" id="KW-0677">Repeat</keyword>
<dbReference type="InterPro" id="IPR000014">
    <property type="entry name" value="PAS"/>
</dbReference>